<feature type="non-terminal residue" evidence="2">
    <location>
        <position position="1"/>
    </location>
</feature>
<reference evidence="2" key="1">
    <citation type="submission" date="2021-02" db="EMBL/GenBank/DDBJ databases">
        <authorList>
            <person name="Nowell W R."/>
        </authorList>
    </citation>
    <scope>NUCLEOTIDE SEQUENCE</scope>
</reference>
<protein>
    <submittedName>
        <fullName evidence="2">Uncharacterized protein</fullName>
    </submittedName>
</protein>
<gene>
    <name evidence="2" type="ORF">JBS370_LOCUS42529</name>
</gene>
<evidence type="ECO:0000256" key="1">
    <source>
        <dbReference type="SAM" id="SignalP"/>
    </source>
</evidence>
<evidence type="ECO:0000313" key="2">
    <source>
        <dbReference type="EMBL" id="CAF4370780.1"/>
    </source>
</evidence>
<dbReference type="AlphaFoldDB" id="A0A820MDB3"/>
<accession>A0A820MDB3</accession>
<sequence>LMFGIIITTILQGSSTVTSIIVSMVGSGVVDDVCLVIPMIMGENK</sequence>
<feature type="signal peptide" evidence="1">
    <location>
        <begin position="1"/>
        <end position="16"/>
    </location>
</feature>
<evidence type="ECO:0000313" key="3">
    <source>
        <dbReference type="Proteomes" id="UP000663836"/>
    </source>
</evidence>
<feature type="chain" id="PRO_5032464920" evidence="1">
    <location>
        <begin position="17"/>
        <end position="45"/>
    </location>
</feature>
<keyword evidence="1" id="KW-0732">Signal</keyword>
<dbReference type="Proteomes" id="UP000663836">
    <property type="component" value="Unassembled WGS sequence"/>
</dbReference>
<dbReference type="EMBL" id="CAJOBD010057182">
    <property type="protein sequence ID" value="CAF4370780.1"/>
    <property type="molecule type" value="Genomic_DNA"/>
</dbReference>
<name>A0A820MDB3_9BILA</name>
<comment type="caution">
    <text evidence="2">The sequence shown here is derived from an EMBL/GenBank/DDBJ whole genome shotgun (WGS) entry which is preliminary data.</text>
</comment>
<proteinExistence type="predicted"/>
<organism evidence="2 3">
    <name type="scientific">Rotaria sordida</name>
    <dbReference type="NCBI Taxonomy" id="392033"/>
    <lineage>
        <taxon>Eukaryota</taxon>
        <taxon>Metazoa</taxon>
        <taxon>Spiralia</taxon>
        <taxon>Gnathifera</taxon>
        <taxon>Rotifera</taxon>
        <taxon>Eurotatoria</taxon>
        <taxon>Bdelloidea</taxon>
        <taxon>Philodinida</taxon>
        <taxon>Philodinidae</taxon>
        <taxon>Rotaria</taxon>
    </lineage>
</organism>